<dbReference type="VEuPathDB" id="FungiDB:sscle_04g033550"/>
<reference evidence="2" key="1">
    <citation type="journal article" date="2017" name="Genome Biol. Evol.">
        <title>The complete genome sequence of the phytopathogenic fungus Sclerotinia sclerotiorum reveals insights into the genome architecture of broad host range pathogens.</title>
        <authorList>
            <person name="Derbyshire M."/>
            <person name="Denton-Giles M."/>
            <person name="Hegedus D."/>
            <person name="Seifbarghy S."/>
            <person name="Rollins J."/>
            <person name="van Kan J."/>
            <person name="Seidl M.F."/>
            <person name="Faino L."/>
            <person name="Mbengue M."/>
            <person name="Navaud O."/>
            <person name="Raffaele S."/>
            <person name="Hammond-Kosack K."/>
            <person name="Heard S."/>
            <person name="Oliver R."/>
        </authorList>
    </citation>
    <scope>NUCLEOTIDE SEQUENCE [LARGE SCALE GENOMIC DNA]</scope>
    <source>
        <strain evidence="2">ATCC 18683 / 1980 / Ss-1</strain>
    </source>
</reference>
<evidence type="ECO:0000313" key="2">
    <source>
        <dbReference type="Proteomes" id="UP000177798"/>
    </source>
</evidence>
<dbReference type="EMBL" id="CP017817">
    <property type="protein sequence ID" value="APA08585.1"/>
    <property type="molecule type" value="Genomic_DNA"/>
</dbReference>
<dbReference type="Proteomes" id="UP000177798">
    <property type="component" value="Chromosome 4"/>
</dbReference>
<name>A0A1D9Q0X1_SCLS1</name>
<dbReference type="RefSeq" id="XP_001596083.1">
    <property type="nucleotide sequence ID" value="XM_001596033.1"/>
</dbReference>
<organism evidence="1 2">
    <name type="scientific">Sclerotinia sclerotiorum (strain ATCC 18683 / 1980 / Ss-1)</name>
    <name type="common">White mold</name>
    <name type="synonym">Whetzelinia sclerotiorum</name>
    <dbReference type="NCBI Taxonomy" id="665079"/>
    <lineage>
        <taxon>Eukaryota</taxon>
        <taxon>Fungi</taxon>
        <taxon>Dikarya</taxon>
        <taxon>Ascomycota</taxon>
        <taxon>Pezizomycotina</taxon>
        <taxon>Leotiomycetes</taxon>
        <taxon>Helotiales</taxon>
        <taxon>Sclerotiniaceae</taxon>
        <taxon>Sclerotinia</taxon>
    </lineage>
</organism>
<gene>
    <name evidence="1" type="ORF">sscle_04g033550</name>
</gene>
<protein>
    <submittedName>
        <fullName evidence="1">Uncharacterized protein</fullName>
    </submittedName>
</protein>
<dbReference type="KEGG" id="ssl:SS1G_02299"/>
<accession>A0A1D9Q0X1</accession>
<proteinExistence type="predicted"/>
<dbReference type="AlphaFoldDB" id="A0A1D9Q0X1"/>
<sequence>MVGLNVDTDTAKEEEFKHVNKKQCITTSSSNPHPTLAMAFSKVRRKKNMESLVLG</sequence>
<evidence type="ECO:0000313" key="1">
    <source>
        <dbReference type="EMBL" id="APA08585.1"/>
    </source>
</evidence>